<reference evidence="5" key="1">
    <citation type="submission" date="2023-06" db="EMBL/GenBank/DDBJ databases">
        <title>Genome-scale phylogeny and comparative genomics of the fungal order Sordariales.</title>
        <authorList>
            <consortium name="Lawrence Berkeley National Laboratory"/>
            <person name="Hensen N."/>
            <person name="Bonometti L."/>
            <person name="Westerberg I."/>
            <person name="Brannstrom I.O."/>
            <person name="Guillou S."/>
            <person name="Cros-Aarteil S."/>
            <person name="Calhoun S."/>
            <person name="Haridas S."/>
            <person name="Kuo A."/>
            <person name="Mondo S."/>
            <person name="Pangilinan J."/>
            <person name="Riley R."/>
            <person name="Labutti K."/>
            <person name="Andreopoulos B."/>
            <person name="Lipzen A."/>
            <person name="Chen C."/>
            <person name="Yanf M."/>
            <person name="Daum C."/>
            <person name="Ng V."/>
            <person name="Clum A."/>
            <person name="Steindorff A."/>
            <person name="Ohm R."/>
            <person name="Martin F."/>
            <person name="Silar P."/>
            <person name="Natvig D."/>
            <person name="Lalanne C."/>
            <person name="Gautier V."/>
            <person name="Ament-Velasquez S.L."/>
            <person name="Kruys A."/>
            <person name="Hutchinson M.I."/>
            <person name="Powell A.J."/>
            <person name="Barry K."/>
            <person name="Miller A.N."/>
            <person name="Grigoriev I.V."/>
            <person name="Debuchy R."/>
            <person name="Gladieux P."/>
            <person name="Thoren M.H."/>
            <person name="Johannesson H."/>
        </authorList>
    </citation>
    <scope>NUCLEOTIDE SEQUENCE</scope>
    <source>
        <strain evidence="5">8032-3</strain>
    </source>
</reference>
<dbReference type="InterPro" id="IPR050670">
    <property type="entry name" value="STAM"/>
</dbReference>
<feature type="compositionally biased region" description="Basic and acidic residues" evidence="3">
    <location>
        <begin position="439"/>
        <end position="448"/>
    </location>
</feature>
<feature type="compositionally biased region" description="Basic and acidic residues" evidence="3">
    <location>
        <begin position="303"/>
        <end position="313"/>
    </location>
</feature>
<dbReference type="SMART" id="SM00326">
    <property type="entry name" value="SH3"/>
    <property type="match status" value="1"/>
</dbReference>
<dbReference type="Pfam" id="PF00018">
    <property type="entry name" value="SH3_1"/>
    <property type="match status" value="1"/>
</dbReference>
<gene>
    <name evidence="5" type="ORF">QBC33DRAFT_450182</name>
</gene>
<sequence length="1158" mass="124611">MFKVKAIYEYASGHEDDLAFPVGQIITVTEEEDADWYSGEYLDDAGVKHEGIFPMNFVEKYEPTAPPRPTRTRTKKEADPAAAPEGAAAATSPLSPKLPEPEREAELEATSPTQTSSALPPVPLPVPEAAVTRPEEPVALETAPPPAPMPVQAASTSSAPAPKPAPTQHKPMAPPPVSEKPKPSSFKDRIAAFNKPAAPPITPFKPSGLGPGSSGFIKKPFVAPPPSRNAYVPPARDVPVAKVYRRDEDPEIKEREAENMETAEKAGLVPGTSAEGEDAEDQPKPMSLKERLALLQKQQMEAAQRHADASSKKEKPKRPPKKRMESQDVKDEAEAAAPPPERRDTEQSARKQSVDEQRPPRPPHTHRRKSSKGPEPHDGNEADMSGAGDTTEGQEEDVTEREDSYERPRHVATAAKQDDEDIDEEEDDDEEGDDDVDPEVQRKEELRARMARIAGGMTGMAGIFGGPMPGSGAPAPPRKKKSVAEASEEAGSPGGHAPPVPMMMALPGMSRPKSPEGKPQEEPSQGPESEEESEMATPQQENSPPSLPSRELTGPPPIPGGRPAPPPIPTESARPQPPTPSAVISPSEGSESDDELSEVKPDVTQAARAPPPPPVAVPASMASPKSPTQKRLSYAGDEAPPMSPTSAAPAPPGKRNSRLPPPVPGSAPGAPPGQTRPPPPPPPGAGPRRQSTADSQHFSPTKSAVYEDDGDEEEITEYEGDYDTDIASSVPHKDALKSHQRESSFEEGTPVRSSISEAPPSLPPPVPSATAPRAGPPPIPSLPPPDKRKSTEMPRAAPPPPPPAKETPNYNDDDYDPFNYTASPGAIVAIPTPSQPPPPPRHSEEAYSPRPSYQASQDRRAPPSGPPLSNRSHRASLDVQRAGAPGRRSVDVTRPSMESGFVANEIDLAPQSGWWLQPSSLPPQLQGRKDIFFESEESTAATPRAGAKMTVTRDIYVLFQDYSQTVITVRFDPQDASDVRLEQRHEPPPRALRQDQLEQSYERFGRAIGEAAPGKKDTVVGDGTPQALVYELLRPHAGALLPVGTRAYGALVYSNLANASTSQNDEIRPGDIISIRNAKFQGKHGAMHAKYSMEVGKPDHVAVVAEWDGTKRKVRAWEQGRESKKVKVESFRLDDLRSGEVKIWRVMPRSWVGWEGGN</sequence>
<dbReference type="AlphaFoldDB" id="A0AAJ0C0N5"/>
<evidence type="ECO:0000256" key="1">
    <source>
        <dbReference type="ARBA" id="ARBA00022443"/>
    </source>
</evidence>
<feature type="domain" description="SH3" evidence="4">
    <location>
        <begin position="1"/>
        <end position="63"/>
    </location>
</feature>
<dbReference type="InterPro" id="IPR035552">
    <property type="entry name" value="Mti1_SH3"/>
</dbReference>
<accession>A0AAJ0C0N5</accession>
<dbReference type="Gene3D" id="2.30.30.40">
    <property type="entry name" value="SH3 Domains"/>
    <property type="match status" value="1"/>
</dbReference>
<feature type="compositionally biased region" description="Basic and acidic residues" evidence="3">
    <location>
        <begin position="244"/>
        <end position="264"/>
    </location>
</feature>
<evidence type="ECO:0000313" key="5">
    <source>
        <dbReference type="EMBL" id="KAK1767993.1"/>
    </source>
</evidence>
<name>A0AAJ0C0N5_9PEZI</name>
<evidence type="ECO:0000259" key="4">
    <source>
        <dbReference type="PROSITE" id="PS50002"/>
    </source>
</evidence>
<feature type="compositionally biased region" description="Pro residues" evidence="3">
    <location>
        <begin position="554"/>
        <end position="580"/>
    </location>
</feature>
<keyword evidence="1 2" id="KW-0728">SH3 domain</keyword>
<dbReference type="Pfam" id="PF25459">
    <property type="entry name" value="AIM3_BBC1_C"/>
    <property type="match status" value="1"/>
</dbReference>
<organism evidence="5 6">
    <name type="scientific">Phialemonium atrogriseum</name>
    <dbReference type="NCBI Taxonomy" id="1093897"/>
    <lineage>
        <taxon>Eukaryota</taxon>
        <taxon>Fungi</taxon>
        <taxon>Dikarya</taxon>
        <taxon>Ascomycota</taxon>
        <taxon>Pezizomycotina</taxon>
        <taxon>Sordariomycetes</taxon>
        <taxon>Sordariomycetidae</taxon>
        <taxon>Cephalothecales</taxon>
        <taxon>Cephalothecaceae</taxon>
        <taxon>Phialemonium</taxon>
    </lineage>
</organism>
<comment type="caution">
    <text evidence="5">The sequence shown here is derived from an EMBL/GenBank/DDBJ whole genome shotgun (WGS) entry which is preliminary data.</text>
</comment>
<feature type="compositionally biased region" description="Basic and acidic residues" evidence="3">
    <location>
        <begin position="322"/>
        <end position="333"/>
    </location>
</feature>
<feature type="compositionally biased region" description="Gly residues" evidence="3">
    <location>
        <begin position="456"/>
        <end position="469"/>
    </location>
</feature>
<keyword evidence="6" id="KW-1185">Reference proteome</keyword>
<feature type="compositionally biased region" description="Acidic residues" evidence="3">
    <location>
        <begin position="418"/>
        <end position="438"/>
    </location>
</feature>
<feature type="compositionally biased region" description="Basic and acidic residues" evidence="3">
    <location>
        <begin position="281"/>
        <end position="292"/>
    </location>
</feature>
<evidence type="ECO:0000313" key="6">
    <source>
        <dbReference type="Proteomes" id="UP001244011"/>
    </source>
</evidence>
<feature type="compositionally biased region" description="Pro residues" evidence="3">
    <location>
        <begin position="796"/>
        <end position="805"/>
    </location>
</feature>
<dbReference type="RefSeq" id="XP_060284206.1">
    <property type="nucleotide sequence ID" value="XM_060424554.1"/>
</dbReference>
<dbReference type="InterPro" id="IPR057402">
    <property type="entry name" value="AIM3_BBC1_C"/>
</dbReference>
<evidence type="ECO:0000256" key="3">
    <source>
        <dbReference type="SAM" id="MobiDB-lite"/>
    </source>
</evidence>
<feature type="compositionally biased region" description="Low complexity" evidence="3">
    <location>
        <begin position="80"/>
        <end position="90"/>
    </location>
</feature>
<evidence type="ECO:0000256" key="2">
    <source>
        <dbReference type="PROSITE-ProRule" id="PRU00192"/>
    </source>
</evidence>
<feature type="region of interest" description="Disordered" evidence="3">
    <location>
        <begin position="242"/>
        <end position="892"/>
    </location>
</feature>
<feature type="compositionally biased region" description="Pro residues" evidence="3">
    <location>
        <begin position="659"/>
        <end position="685"/>
    </location>
</feature>
<feature type="compositionally biased region" description="Low complexity" evidence="3">
    <location>
        <begin position="150"/>
        <end position="171"/>
    </location>
</feature>
<dbReference type="SUPFAM" id="SSF50044">
    <property type="entry name" value="SH3-domain"/>
    <property type="match status" value="1"/>
</dbReference>
<feature type="compositionally biased region" description="Basic and acidic residues" evidence="3">
    <location>
        <begin position="731"/>
        <end position="744"/>
    </location>
</feature>
<feature type="compositionally biased region" description="Basic and acidic residues" evidence="3">
    <location>
        <begin position="340"/>
        <end position="359"/>
    </location>
</feature>
<protein>
    <submittedName>
        <fullName evidence="5">Myosin tail region-interacting protein MTI1</fullName>
    </submittedName>
</protein>
<dbReference type="EMBL" id="MU839006">
    <property type="protein sequence ID" value="KAK1767993.1"/>
    <property type="molecule type" value="Genomic_DNA"/>
</dbReference>
<dbReference type="InterPro" id="IPR036028">
    <property type="entry name" value="SH3-like_dom_sf"/>
</dbReference>
<dbReference type="GeneID" id="85307741"/>
<feature type="compositionally biased region" description="Polar residues" evidence="3">
    <location>
        <begin position="690"/>
        <end position="702"/>
    </location>
</feature>
<feature type="compositionally biased region" description="Low complexity" evidence="3">
    <location>
        <begin position="617"/>
        <end position="627"/>
    </location>
</feature>
<dbReference type="Proteomes" id="UP001244011">
    <property type="component" value="Unassembled WGS sequence"/>
</dbReference>
<feature type="compositionally biased region" description="Acidic residues" evidence="3">
    <location>
        <begin position="706"/>
        <end position="724"/>
    </location>
</feature>
<dbReference type="PANTHER" id="PTHR45929:SF6">
    <property type="entry name" value="SH3 DOMAIN PROTEIN (AFU_ORTHOLOGUE AFUA_2G10320)"/>
    <property type="match status" value="1"/>
</dbReference>
<dbReference type="CDD" id="cd11887">
    <property type="entry name" value="SH3_Bbc1"/>
    <property type="match status" value="1"/>
</dbReference>
<dbReference type="PROSITE" id="PS50002">
    <property type="entry name" value="SH3"/>
    <property type="match status" value="1"/>
</dbReference>
<dbReference type="PANTHER" id="PTHR45929">
    <property type="entry name" value="JAK PATHWAY SIGNAL TRANSDUCTION ADAPTOR MOLECULE"/>
    <property type="match status" value="1"/>
</dbReference>
<feature type="compositionally biased region" description="Basic residues" evidence="3">
    <location>
        <begin position="361"/>
        <end position="371"/>
    </location>
</feature>
<dbReference type="InterPro" id="IPR001452">
    <property type="entry name" value="SH3_domain"/>
</dbReference>
<feature type="region of interest" description="Disordered" evidence="3">
    <location>
        <begin position="60"/>
        <end position="184"/>
    </location>
</feature>
<proteinExistence type="predicted"/>
<feature type="compositionally biased region" description="Pro residues" evidence="3">
    <location>
        <begin position="774"/>
        <end position="784"/>
    </location>
</feature>